<keyword evidence="3 6" id="KW-0812">Transmembrane</keyword>
<keyword evidence="8" id="KW-1185">Reference proteome</keyword>
<keyword evidence="5 6" id="KW-0472">Membrane</keyword>
<feature type="transmembrane region" description="Helical" evidence="6">
    <location>
        <begin position="34"/>
        <end position="59"/>
    </location>
</feature>
<dbReference type="PANTHER" id="PTHR14948:SF25">
    <property type="entry name" value="DUF4190 DOMAIN-CONTAINING PROTEIN"/>
    <property type="match status" value="1"/>
</dbReference>
<organism evidence="7 8">
    <name type="scientific">Dimorphilus gyrociliatus</name>
    <dbReference type="NCBI Taxonomy" id="2664684"/>
    <lineage>
        <taxon>Eukaryota</taxon>
        <taxon>Metazoa</taxon>
        <taxon>Spiralia</taxon>
        <taxon>Lophotrochozoa</taxon>
        <taxon>Annelida</taxon>
        <taxon>Polychaeta</taxon>
        <taxon>Polychaeta incertae sedis</taxon>
        <taxon>Dinophilidae</taxon>
        <taxon>Dimorphilus</taxon>
    </lineage>
</organism>
<comment type="subcellular location">
    <subcellularLocation>
        <location evidence="1">Membrane</location>
    </subcellularLocation>
</comment>
<evidence type="ECO:0000313" key="8">
    <source>
        <dbReference type="Proteomes" id="UP000549394"/>
    </source>
</evidence>
<dbReference type="Pfam" id="PF04505">
    <property type="entry name" value="CD225"/>
    <property type="match status" value="1"/>
</dbReference>
<dbReference type="EMBL" id="CAJFCJ010000014">
    <property type="protein sequence ID" value="CAD5121701.1"/>
    <property type="molecule type" value="Genomic_DNA"/>
</dbReference>
<protein>
    <submittedName>
        <fullName evidence="7">DgyrCDS10185</fullName>
    </submittedName>
</protein>
<dbReference type="OrthoDB" id="5989802at2759"/>
<keyword evidence="4 6" id="KW-1133">Transmembrane helix</keyword>
<evidence type="ECO:0000256" key="6">
    <source>
        <dbReference type="SAM" id="Phobius"/>
    </source>
</evidence>
<reference evidence="7 8" key="1">
    <citation type="submission" date="2020-08" db="EMBL/GenBank/DDBJ databases">
        <authorList>
            <person name="Hejnol A."/>
        </authorList>
    </citation>
    <scope>NUCLEOTIDE SEQUENCE [LARGE SCALE GENOMIC DNA]</scope>
</reference>
<evidence type="ECO:0000256" key="5">
    <source>
        <dbReference type="ARBA" id="ARBA00023136"/>
    </source>
</evidence>
<sequence length="110" mass="11938">MQTNIEIPNINEENTIVLHESECNGETQDTIPNYSVALALFTTFFCFWPIGVGALVSSLRTRRALQRGNLSSAKANAKSARSLTLISIGIGIILWVVIGILLGVIFGLSF</sequence>
<evidence type="ECO:0000256" key="3">
    <source>
        <dbReference type="ARBA" id="ARBA00022692"/>
    </source>
</evidence>
<evidence type="ECO:0000256" key="4">
    <source>
        <dbReference type="ARBA" id="ARBA00022989"/>
    </source>
</evidence>
<comment type="caution">
    <text evidence="7">The sequence shown here is derived from an EMBL/GenBank/DDBJ whole genome shotgun (WGS) entry which is preliminary data.</text>
</comment>
<feature type="transmembrane region" description="Helical" evidence="6">
    <location>
        <begin position="80"/>
        <end position="108"/>
    </location>
</feature>
<dbReference type="Proteomes" id="UP000549394">
    <property type="component" value="Unassembled WGS sequence"/>
</dbReference>
<name>A0A7I8VZN5_9ANNE</name>
<dbReference type="AlphaFoldDB" id="A0A7I8VZN5"/>
<dbReference type="GO" id="GO:0016020">
    <property type="term" value="C:membrane"/>
    <property type="evidence" value="ECO:0007669"/>
    <property type="project" value="UniProtKB-SubCell"/>
</dbReference>
<dbReference type="PANTHER" id="PTHR14948">
    <property type="entry name" value="NG5"/>
    <property type="match status" value="1"/>
</dbReference>
<evidence type="ECO:0000313" key="7">
    <source>
        <dbReference type="EMBL" id="CAD5121701.1"/>
    </source>
</evidence>
<dbReference type="InterPro" id="IPR007593">
    <property type="entry name" value="CD225/Dispanin_fam"/>
</dbReference>
<evidence type="ECO:0000256" key="2">
    <source>
        <dbReference type="ARBA" id="ARBA00006843"/>
    </source>
</evidence>
<dbReference type="InterPro" id="IPR051423">
    <property type="entry name" value="CD225/Dispanin"/>
</dbReference>
<gene>
    <name evidence="7" type="ORF">DGYR_LOCUS9615</name>
</gene>
<accession>A0A7I8VZN5</accession>
<proteinExistence type="inferred from homology"/>
<comment type="similarity">
    <text evidence="2">Belongs to the CD225/Dispanin family.</text>
</comment>
<evidence type="ECO:0000256" key="1">
    <source>
        <dbReference type="ARBA" id="ARBA00004370"/>
    </source>
</evidence>